<evidence type="ECO:0000313" key="2">
    <source>
        <dbReference type="Proteomes" id="UP000243413"/>
    </source>
</evidence>
<dbReference type="EMBL" id="LT629763">
    <property type="protein sequence ID" value="SDS79516.1"/>
    <property type="molecule type" value="Genomic_DNA"/>
</dbReference>
<dbReference type="InterPro" id="IPR029063">
    <property type="entry name" value="SAM-dependent_MTases_sf"/>
</dbReference>
<accession>A0A1H1V548</accession>
<organism evidence="1 2">
    <name type="scientific">Halopseudomonas sabulinigri</name>
    <dbReference type="NCBI Taxonomy" id="472181"/>
    <lineage>
        <taxon>Bacteria</taxon>
        <taxon>Pseudomonadati</taxon>
        <taxon>Pseudomonadota</taxon>
        <taxon>Gammaproteobacteria</taxon>
        <taxon>Pseudomonadales</taxon>
        <taxon>Pseudomonadaceae</taxon>
        <taxon>Halopseudomonas</taxon>
    </lineage>
</organism>
<sequence>MNPYERFVLPRLIDAACGMGDVMRRRAELIPQARGAVLEVGMGTGLNLQYYDAGRVSRIVGVDPAAQMQALARKRAAQIAIPVEMIAVGADGIASAADSYDTVVMTFTLCSIADPLPALVEMRRVLKPKGQLLFCEHGLSNEASVQRWQRRLTPWWKPIAGGCHLDRDIPGLLQQAGFALQELRQAYIAGPRPMTYLYQGAALKA</sequence>
<dbReference type="STRING" id="472181.SAMN05216271_2756"/>
<keyword evidence="1" id="KW-0489">Methyltransferase</keyword>
<dbReference type="GO" id="GO:0008168">
    <property type="term" value="F:methyltransferase activity"/>
    <property type="evidence" value="ECO:0007669"/>
    <property type="project" value="UniProtKB-KW"/>
</dbReference>
<dbReference type="RefSeq" id="WP_092287452.1">
    <property type="nucleotide sequence ID" value="NZ_LT629763.1"/>
</dbReference>
<dbReference type="SUPFAM" id="SSF53335">
    <property type="entry name" value="S-adenosyl-L-methionine-dependent methyltransferases"/>
    <property type="match status" value="1"/>
</dbReference>
<dbReference type="Gene3D" id="3.40.50.150">
    <property type="entry name" value="Vaccinia Virus protein VP39"/>
    <property type="match status" value="1"/>
</dbReference>
<dbReference type="GO" id="GO:0032259">
    <property type="term" value="P:methylation"/>
    <property type="evidence" value="ECO:0007669"/>
    <property type="project" value="UniProtKB-KW"/>
</dbReference>
<dbReference type="Pfam" id="PF13489">
    <property type="entry name" value="Methyltransf_23"/>
    <property type="match status" value="1"/>
</dbReference>
<dbReference type="Proteomes" id="UP000243413">
    <property type="component" value="Chromosome I"/>
</dbReference>
<dbReference type="AlphaFoldDB" id="A0A1H1V548"/>
<reference evidence="2" key="1">
    <citation type="submission" date="2016-10" db="EMBL/GenBank/DDBJ databases">
        <authorList>
            <person name="Varghese N."/>
            <person name="Submissions S."/>
        </authorList>
    </citation>
    <scope>NUCLEOTIDE SEQUENCE [LARGE SCALE GENOMIC DNA]</scope>
    <source>
        <strain evidence="2">JCM 14963</strain>
    </source>
</reference>
<proteinExistence type="predicted"/>
<dbReference type="PANTHER" id="PTHR45036">
    <property type="entry name" value="METHYLTRANSFERASE LIKE 7B"/>
    <property type="match status" value="1"/>
</dbReference>
<evidence type="ECO:0000313" key="1">
    <source>
        <dbReference type="EMBL" id="SDS79516.1"/>
    </source>
</evidence>
<keyword evidence="1" id="KW-0808">Transferase</keyword>
<name>A0A1H1V548_9GAMM</name>
<gene>
    <name evidence="1" type="ORF">SAMN05216271_2756</name>
</gene>
<dbReference type="CDD" id="cd02440">
    <property type="entry name" value="AdoMet_MTases"/>
    <property type="match status" value="1"/>
</dbReference>
<protein>
    <submittedName>
        <fullName evidence="1">Methyltransferase domain-containing protein</fullName>
    </submittedName>
</protein>
<dbReference type="InterPro" id="IPR052356">
    <property type="entry name" value="Thiol_S-MT"/>
</dbReference>
<dbReference type="OrthoDB" id="323463at2"/>
<dbReference type="PANTHER" id="PTHR45036:SF1">
    <property type="entry name" value="METHYLTRANSFERASE LIKE 7A"/>
    <property type="match status" value="1"/>
</dbReference>